<dbReference type="AlphaFoldDB" id="A0A9K3GYM3"/>
<comment type="caution">
    <text evidence="1">The sequence shown here is derived from an EMBL/GenBank/DDBJ whole genome shotgun (WGS) entry which is preliminary data.</text>
</comment>
<accession>A0A9K3GYM3</accession>
<dbReference type="Proteomes" id="UP000215914">
    <property type="component" value="Unassembled WGS sequence"/>
</dbReference>
<reference evidence="1" key="1">
    <citation type="journal article" date="2017" name="Nature">
        <title>The sunflower genome provides insights into oil metabolism, flowering and Asterid evolution.</title>
        <authorList>
            <person name="Badouin H."/>
            <person name="Gouzy J."/>
            <person name="Grassa C.J."/>
            <person name="Murat F."/>
            <person name="Staton S.E."/>
            <person name="Cottret L."/>
            <person name="Lelandais-Briere C."/>
            <person name="Owens G.L."/>
            <person name="Carrere S."/>
            <person name="Mayjonade B."/>
            <person name="Legrand L."/>
            <person name="Gill N."/>
            <person name="Kane N.C."/>
            <person name="Bowers J.E."/>
            <person name="Hubner S."/>
            <person name="Bellec A."/>
            <person name="Berard A."/>
            <person name="Berges H."/>
            <person name="Blanchet N."/>
            <person name="Boniface M.C."/>
            <person name="Brunel D."/>
            <person name="Catrice O."/>
            <person name="Chaidir N."/>
            <person name="Claudel C."/>
            <person name="Donnadieu C."/>
            <person name="Faraut T."/>
            <person name="Fievet G."/>
            <person name="Helmstetter N."/>
            <person name="King M."/>
            <person name="Knapp S.J."/>
            <person name="Lai Z."/>
            <person name="Le Paslier M.C."/>
            <person name="Lippi Y."/>
            <person name="Lorenzon L."/>
            <person name="Mandel J.R."/>
            <person name="Marage G."/>
            <person name="Marchand G."/>
            <person name="Marquand E."/>
            <person name="Bret-Mestries E."/>
            <person name="Morien E."/>
            <person name="Nambeesan S."/>
            <person name="Nguyen T."/>
            <person name="Pegot-Espagnet P."/>
            <person name="Pouilly N."/>
            <person name="Raftis F."/>
            <person name="Sallet E."/>
            <person name="Schiex T."/>
            <person name="Thomas J."/>
            <person name="Vandecasteele C."/>
            <person name="Vares D."/>
            <person name="Vear F."/>
            <person name="Vautrin S."/>
            <person name="Crespi M."/>
            <person name="Mangin B."/>
            <person name="Burke J.M."/>
            <person name="Salse J."/>
            <person name="Munos S."/>
            <person name="Vincourt P."/>
            <person name="Rieseberg L.H."/>
            <person name="Langlade N.B."/>
        </authorList>
    </citation>
    <scope>NUCLEOTIDE SEQUENCE</scope>
    <source>
        <tissue evidence="1">Leaves</tissue>
    </source>
</reference>
<organism evidence="1 2">
    <name type="scientific">Helianthus annuus</name>
    <name type="common">Common sunflower</name>
    <dbReference type="NCBI Taxonomy" id="4232"/>
    <lineage>
        <taxon>Eukaryota</taxon>
        <taxon>Viridiplantae</taxon>
        <taxon>Streptophyta</taxon>
        <taxon>Embryophyta</taxon>
        <taxon>Tracheophyta</taxon>
        <taxon>Spermatophyta</taxon>
        <taxon>Magnoliopsida</taxon>
        <taxon>eudicotyledons</taxon>
        <taxon>Gunneridae</taxon>
        <taxon>Pentapetalae</taxon>
        <taxon>asterids</taxon>
        <taxon>campanulids</taxon>
        <taxon>Asterales</taxon>
        <taxon>Asteraceae</taxon>
        <taxon>Asteroideae</taxon>
        <taxon>Heliantheae alliance</taxon>
        <taxon>Heliantheae</taxon>
        <taxon>Helianthus</taxon>
    </lineage>
</organism>
<protein>
    <submittedName>
        <fullName evidence="1">Uncharacterized protein</fullName>
    </submittedName>
</protein>
<evidence type="ECO:0000313" key="2">
    <source>
        <dbReference type="Proteomes" id="UP000215914"/>
    </source>
</evidence>
<dbReference type="EMBL" id="MNCJ02000331">
    <property type="protein sequence ID" value="KAF5760600.1"/>
    <property type="molecule type" value="Genomic_DNA"/>
</dbReference>
<keyword evidence="2" id="KW-1185">Reference proteome</keyword>
<evidence type="ECO:0000313" key="1">
    <source>
        <dbReference type="EMBL" id="KAF5760600.1"/>
    </source>
</evidence>
<proteinExistence type="predicted"/>
<reference evidence="1" key="2">
    <citation type="submission" date="2020-06" db="EMBL/GenBank/DDBJ databases">
        <title>Helianthus annuus Genome sequencing and assembly Release 2.</title>
        <authorList>
            <person name="Gouzy J."/>
            <person name="Langlade N."/>
            <person name="Munos S."/>
        </authorList>
    </citation>
    <scope>NUCLEOTIDE SEQUENCE</scope>
    <source>
        <tissue evidence="1">Leaves</tissue>
    </source>
</reference>
<dbReference type="Gramene" id="mRNA:HanXRQr2_Chr16g0755371">
    <property type="protein sequence ID" value="CDS:HanXRQr2_Chr16g0755371.1"/>
    <property type="gene ID" value="HanXRQr2_Chr16g0755371"/>
</dbReference>
<name>A0A9K3GYM3_HELAN</name>
<gene>
    <name evidence="1" type="ORF">HanXRQr2_Chr16g0755371</name>
</gene>
<sequence>MKDLGLGLYIGLIVFLGGKPLPRRNQQVEFGSWNIQPFGYWHDLRLRSWDTMFVDYLGLAFATNQLY</sequence>